<evidence type="ECO:0000313" key="2">
    <source>
        <dbReference type="EMBL" id="HAT1683064.1"/>
    </source>
</evidence>
<reference evidence="2" key="1">
    <citation type="journal article" date="2018" name="Genome Biol.">
        <title>SKESA: strategic k-mer extension for scrupulous assemblies.</title>
        <authorList>
            <person name="Souvorov A."/>
            <person name="Agarwala R."/>
            <person name="Lipman D.J."/>
        </authorList>
    </citation>
    <scope>NUCLEOTIDE SEQUENCE</scope>
    <source>
        <strain evidence="2">R404</strain>
    </source>
</reference>
<evidence type="ECO:0000313" key="3">
    <source>
        <dbReference type="Proteomes" id="UP000856143"/>
    </source>
</evidence>
<dbReference type="EMBL" id="DACSEO010000052">
    <property type="protein sequence ID" value="HAT1683064.1"/>
    <property type="molecule type" value="Genomic_DNA"/>
</dbReference>
<comment type="caution">
    <text evidence="2">The sequence shown here is derived from an EMBL/GenBank/DDBJ whole genome shotgun (WGS) entry which is preliminary data.</text>
</comment>
<organism evidence="2 3">
    <name type="scientific">Klebsiella oxytoca</name>
    <dbReference type="NCBI Taxonomy" id="571"/>
    <lineage>
        <taxon>Bacteria</taxon>
        <taxon>Pseudomonadati</taxon>
        <taxon>Pseudomonadota</taxon>
        <taxon>Gammaproteobacteria</taxon>
        <taxon>Enterobacterales</taxon>
        <taxon>Enterobacteriaceae</taxon>
        <taxon>Klebsiella/Raoultella group</taxon>
        <taxon>Klebsiella</taxon>
    </lineage>
</organism>
<keyword evidence="1" id="KW-1133">Transmembrane helix</keyword>
<dbReference type="AlphaFoldDB" id="A0AAN5LAQ6"/>
<sequence length="477" mass="52969">MGWSLPEVPARPDAQPWSPWICLSITFAGVFIALVRVVLYSPSGDLPTLASGYWLPLTGYTLVGVTVAVTFYLLWWEIQTLRVRNWNNWRRNMHLAWRHQAHLHLCVTRCVVLTADPQLLSRLAGVMPENSDETPLLTLLPEENLIPGISRFEQLCRLLINQIKTILFQSCPSGPLTVVIQTSAPDKEQELQYFSLLWEDEELPWMPDIHALPSSSIFNNWNKFLSTARYPLLVLALHYRQPEENLPEFACALLLLPDAMLKSSEQRDAVRVFRAMPLNTDALPRELTELRDMAQQPPGVKHLVWHSGLSAPSAQALGRVVNELPLPLQTDIAAGGIVDFAKISANYGPLAGWLMVAAAAEMVSYGPGSHWLLQADGKQASAMVVGNSLPVTHDEDVRLAPLPYPAGSLSLAVLLNIAVFGATARFFPDWLFSWYGVFSVLLSLAVSLPGAVFLLRRALTALQRPHFIQAAGLARKE</sequence>
<reference evidence="2" key="2">
    <citation type="submission" date="2020-11" db="EMBL/GenBank/DDBJ databases">
        <authorList>
            <consortium name="NCBI Pathogen Detection Project"/>
        </authorList>
    </citation>
    <scope>NUCLEOTIDE SEQUENCE</scope>
    <source>
        <strain evidence="2">R404</strain>
    </source>
</reference>
<feature type="transmembrane region" description="Helical" evidence="1">
    <location>
        <begin position="433"/>
        <end position="455"/>
    </location>
</feature>
<name>A0AAN5LAQ6_KLEOX</name>
<proteinExistence type="predicted"/>
<feature type="transmembrane region" description="Helical" evidence="1">
    <location>
        <begin position="53"/>
        <end position="75"/>
    </location>
</feature>
<evidence type="ECO:0000256" key="1">
    <source>
        <dbReference type="SAM" id="Phobius"/>
    </source>
</evidence>
<feature type="transmembrane region" description="Helical" evidence="1">
    <location>
        <begin position="20"/>
        <end position="41"/>
    </location>
</feature>
<protein>
    <submittedName>
        <fullName evidence="2">Uncharacterized protein</fullName>
    </submittedName>
</protein>
<gene>
    <name evidence="2" type="ORF">I8Y21_003785</name>
</gene>
<accession>A0AAN5LAQ6</accession>
<feature type="transmembrane region" description="Helical" evidence="1">
    <location>
        <begin position="408"/>
        <end position="427"/>
    </location>
</feature>
<keyword evidence="1" id="KW-0472">Membrane</keyword>
<keyword evidence="1" id="KW-0812">Transmembrane</keyword>
<dbReference type="Proteomes" id="UP000856143">
    <property type="component" value="Unassembled WGS sequence"/>
</dbReference>